<feature type="signal peptide" evidence="5">
    <location>
        <begin position="1"/>
        <end position="32"/>
    </location>
</feature>
<feature type="chain" id="PRO_5025502887" description="Peptidase M10 metallopeptidase domain-containing protein" evidence="5">
    <location>
        <begin position="33"/>
        <end position="184"/>
    </location>
</feature>
<dbReference type="InterPro" id="IPR024079">
    <property type="entry name" value="MetalloPept_cat_dom_sf"/>
</dbReference>
<evidence type="ECO:0000313" key="7">
    <source>
        <dbReference type="EMBL" id="KAB8295706.1"/>
    </source>
</evidence>
<comment type="caution">
    <text evidence="7">The sequence shown here is derived from an EMBL/GenBank/DDBJ whole genome shotgun (WGS) entry which is preliminary data.</text>
</comment>
<accession>A0A6A2VWQ0</accession>
<keyword evidence="3" id="KW-0378">Hydrolase</keyword>
<reference evidence="7 8" key="1">
    <citation type="submission" date="2019-09" db="EMBL/GenBank/DDBJ databases">
        <title>Characterization of the phylogenetic diversity of two novel species belonging to the genus Bifidobacterium: Bifidobacterium cebidarum sp. nov. and Bifidobacterium leontopitheci sp. nov.</title>
        <authorList>
            <person name="Lugli G.A."/>
            <person name="Duranti S."/>
            <person name="Milani C."/>
            <person name="Turroni F."/>
            <person name="Ventura M."/>
        </authorList>
    </citation>
    <scope>NUCLEOTIDE SEQUENCE [LARGE SCALE GENOMIC DNA]</scope>
    <source>
        <strain evidence="7 8">DSM 100238</strain>
    </source>
</reference>
<gene>
    <name evidence="7" type="ORF">DSM100238_1570</name>
</gene>
<organism evidence="7 8">
    <name type="scientific">Bifidobacterium apri</name>
    <dbReference type="NCBI Taxonomy" id="1769423"/>
    <lineage>
        <taxon>Bacteria</taxon>
        <taxon>Bacillati</taxon>
        <taxon>Actinomycetota</taxon>
        <taxon>Actinomycetes</taxon>
        <taxon>Bifidobacteriales</taxon>
        <taxon>Bifidobacteriaceae</taxon>
        <taxon>Bifidobacterium</taxon>
    </lineage>
</organism>
<dbReference type="GO" id="GO:0008270">
    <property type="term" value="F:zinc ion binding"/>
    <property type="evidence" value="ECO:0007669"/>
    <property type="project" value="InterPro"/>
</dbReference>
<keyword evidence="5" id="KW-0732">Signal</keyword>
<dbReference type="Pfam" id="PF00413">
    <property type="entry name" value="Peptidase_M10"/>
    <property type="match status" value="1"/>
</dbReference>
<dbReference type="GO" id="GO:0031012">
    <property type="term" value="C:extracellular matrix"/>
    <property type="evidence" value="ECO:0007669"/>
    <property type="project" value="InterPro"/>
</dbReference>
<evidence type="ECO:0000256" key="2">
    <source>
        <dbReference type="ARBA" id="ARBA00022723"/>
    </source>
</evidence>
<dbReference type="Proteomes" id="UP000440041">
    <property type="component" value="Unassembled WGS sequence"/>
</dbReference>
<dbReference type="GO" id="GO:0006508">
    <property type="term" value="P:proteolysis"/>
    <property type="evidence" value="ECO:0007669"/>
    <property type="project" value="UniProtKB-KW"/>
</dbReference>
<dbReference type="Gene3D" id="3.40.390.10">
    <property type="entry name" value="Collagenase (Catalytic Domain)"/>
    <property type="match status" value="1"/>
</dbReference>
<dbReference type="OrthoDB" id="4297752at2"/>
<evidence type="ECO:0000256" key="4">
    <source>
        <dbReference type="ARBA" id="ARBA00022833"/>
    </source>
</evidence>
<feature type="domain" description="Peptidase M10 metallopeptidase" evidence="6">
    <location>
        <begin position="131"/>
        <end position="184"/>
    </location>
</feature>
<keyword evidence="1" id="KW-0645">Protease</keyword>
<dbReference type="AlphaFoldDB" id="A0A6A2VWQ0"/>
<dbReference type="SUPFAM" id="SSF55486">
    <property type="entry name" value="Metalloproteases ('zincins'), catalytic domain"/>
    <property type="match status" value="1"/>
</dbReference>
<evidence type="ECO:0000259" key="6">
    <source>
        <dbReference type="Pfam" id="PF00413"/>
    </source>
</evidence>
<evidence type="ECO:0000313" key="8">
    <source>
        <dbReference type="Proteomes" id="UP000440041"/>
    </source>
</evidence>
<evidence type="ECO:0000256" key="1">
    <source>
        <dbReference type="ARBA" id="ARBA00022670"/>
    </source>
</evidence>
<protein>
    <recommendedName>
        <fullName evidence="6">Peptidase M10 metallopeptidase domain-containing protein</fullName>
    </recommendedName>
</protein>
<keyword evidence="8" id="KW-1185">Reference proteome</keyword>
<keyword evidence="2" id="KW-0479">Metal-binding</keyword>
<dbReference type="GO" id="GO:0004222">
    <property type="term" value="F:metalloendopeptidase activity"/>
    <property type="evidence" value="ECO:0007669"/>
    <property type="project" value="InterPro"/>
</dbReference>
<evidence type="ECO:0000256" key="3">
    <source>
        <dbReference type="ARBA" id="ARBA00022801"/>
    </source>
</evidence>
<sequence>MKRHSFVHNIKHAVCVSIAVCMAVYLSTISAAASTTSGSKWGSPTQKISASAISGTFETAMGNAVFEINQQTDVNFSWTDSTSPSWKAYAADYGATGWEGQSQWNVVLGSTRSASSKLNTRYLSTGMPFDRLKVVWLHELCHVWGLGHVSGINHVMYQSASDAYLRGGVRTLTSDEKNGINNLY</sequence>
<keyword evidence="4" id="KW-0862">Zinc</keyword>
<dbReference type="EMBL" id="WBSO01000014">
    <property type="protein sequence ID" value="KAB8295706.1"/>
    <property type="molecule type" value="Genomic_DNA"/>
</dbReference>
<name>A0A6A2VWQ0_9BIFI</name>
<proteinExistence type="predicted"/>
<evidence type="ECO:0000256" key="5">
    <source>
        <dbReference type="SAM" id="SignalP"/>
    </source>
</evidence>
<dbReference type="InterPro" id="IPR001818">
    <property type="entry name" value="Pept_M10_metallopeptidase"/>
</dbReference>
<dbReference type="RefSeq" id="WP_152356110.1">
    <property type="nucleotide sequence ID" value="NZ_JBHLXF010000008.1"/>
</dbReference>